<dbReference type="InterPro" id="IPR036259">
    <property type="entry name" value="MFS_trans_sf"/>
</dbReference>
<keyword evidence="5 8" id="KW-1133">Transmembrane helix</keyword>
<protein>
    <submittedName>
        <fullName evidence="10">p-loop containing nucleoside triphosphate hydrolase</fullName>
    </submittedName>
</protein>
<dbReference type="CDD" id="cd00180">
    <property type="entry name" value="PKc"/>
    <property type="match status" value="1"/>
</dbReference>
<evidence type="ECO:0000259" key="9">
    <source>
        <dbReference type="PROSITE" id="PS50011"/>
    </source>
</evidence>
<dbReference type="InterPro" id="IPR027417">
    <property type="entry name" value="P-loop_NTPase"/>
</dbReference>
<keyword evidence="11" id="KW-1185">Reference proteome</keyword>
<dbReference type="Proteomes" id="UP000249619">
    <property type="component" value="Unassembled WGS sequence"/>
</dbReference>
<dbReference type="SUPFAM" id="SSF56112">
    <property type="entry name" value="Protein kinase-like (PK-like)"/>
    <property type="match status" value="1"/>
</dbReference>
<dbReference type="GO" id="GO:0005381">
    <property type="term" value="F:iron ion transmembrane transporter activity"/>
    <property type="evidence" value="ECO:0007669"/>
    <property type="project" value="InterPro"/>
</dbReference>
<dbReference type="InterPro" id="IPR056808">
    <property type="entry name" value="HTH_AAA"/>
</dbReference>
<comment type="similarity">
    <text evidence="2">Belongs to the ferroportin (FP) (TC 2.A.100) family. SLC40A subfamily.</text>
</comment>
<gene>
    <name evidence="10" type="ORF">DDE83_007041</name>
</gene>
<evidence type="ECO:0000256" key="7">
    <source>
        <dbReference type="SAM" id="MobiDB-lite"/>
    </source>
</evidence>
<comment type="subcellular location">
    <subcellularLocation>
        <location evidence="1">Membrane</location>
        <topology evidence="1">Multi-pass membrane protein</topology>
    </subcellularLocation>
</comment>
<feature type="compositionally biased region" description="Low complexity" evidence="7">
    <location>
        <begin position="9"/>
        <end position="25"/>
    </location>
</feature>
<keyword evidence="10" id="KW-0378">Hydrolase</keyword>
<evidence type="ECO:0000256" key="5">
    <source>
        <dbReference type="ARBA" id="ARBA00022989"/>
    </source>
</evidence>
<feature type="region of interest" description="Disordered" evidence="7">
    <location>
        <begin position="98"/>
        <end position="119"/>
    </location>
</feature>
<dbReference type="GO" id="GO:0004672">
    <property type="term" value="F:protein kinase activity"/>
    <property type="evidence" value="ECO:0007669"/>
    <property type="project" value="InterPro"/>
</dbReference>
<keyword evidence="3" id="KW-0813">Transport</keyword>
<dbReference type="STRING" id="183478.A0A364MXC1"/>
<dbReference type="InterPro" id="IPR009716">
    <property type="entry name" value="Ferroportin-1"/>
</dbReference>
<evidence type="ECO:0000256" key="8">
    <source>
        <dbReference type="SAM" id="Phobius"/>
    </source>
</evidence>
<dbReference type="InterPro" id="IPR000719">
    <property type="entry name" value="Prot_kinase_dom"/>
</dbReference>
<dbReference type="PANTHER" id="PTHR36168">
    <property type="entry name" value="CHROMOSOME 1, WHOLE GENOME SHOTGUN SEQUENCE"/>
    <property type="match status" value="1"/>
</dbReference>
<reference evidence="11" key="1">
    <citation type="submission" date="2018-05" db="EMBL/GenBank/DDBJ databases">
        <title>Draft genome sequence of Stemphylium lycopersici strain CIDEFI 213.</title>
        <authorList>
            <person name="Medina R."/>
            <person name="Franco M.E.E."/>
            <person name="Lucentini C.G."/>
            <person name="Saparrat M.C.N."/>
            <person name="Balatti P.A."/>
        </authorList>
    </citation>
    <scope>NUCLEOTIDE SEQUENCE [LARGE SCALE GENOMIC DNA]</scope>
    <source>
        <strain evidence="11">CIDEFI 213</strain>
    </source>
</reference>
<dbReference type="GO" id="GO:0016020">
    <property type="term" value="C:membrane"/>
    <property type="evidence" value="ECO:0007669"/>
    <property type="project" value="UniProtKB-SubCell"/>
</dbReference>
<dbReference type="InterPro" id="IPR041664">
    <property type="entry name" value="AAA_16"/>
</dbReference>
<dbReference type="Gene3D" id="1.20.1250.20">
    <property type="entry name" value="MFS general substrate transporter like domains"/>
    <property type="match status" value="1"/>
</dbReference>
<evidence type="ECO:0000256" key="1">
    <source>
        <dbReference type="ARBA" id="ARBA00004141"/>
    </source>
</evidence>
<sequence length="1742" mass="196691">MTALPSPSPHSSASASSSSPPSSHHNYPAQRSTSSLLYRLYISHTLSTWNALGIGLIDGYSTKVAIWVVFAQNAISVLVEYFAIAHVYAAIPDLARGKEPKQEPETQDTALQQSSHQDIVSNPGPARGTPLINLIAQHLAPWKAYVENPAFLASFSLSLLYLTVLSFASQMTTYLLTLGFTSIHVSIMRLVSVALELSATVAAPWLMNKIGAVRAGLWFINEQLLAIALAIGLFLTVDNKPILAGAALVLGVCFSRIGLWGFDLCVQYLVQEDAPEATRGSFSAIEMSLQNFFELLSFATTMVFYRPQQFKIPIYISAGAIVSSAKRDSGGRKANGVQIVIFLPSGFPTNTLALFLPFLFSLPSARIPIPHTTPPVPPVHPPHQLPHHLHNNRRPANRQIMPPLHKMRIHHILTQPPLRSLQLPQKAPTPLDKSRCHFSLPLIPIPPLYPFIEQELAVSRDIAPDHGHRPRSKGTKVKLAVQRQFMRRRVCILEHLCAPTASASFDGVVPFRVAEPRVALQVGWLVLPLGRHPTRIRSTPFLLQSLANVSEGKTETSSDQHESKQERSRFARSVLEGSTVALISLFGLGLGGYAYSLFYKRTVGKKIENAFAKGYSSQERVALGRVSYDTDPEKIQEIVQREYWVPRAEQEDINNIVNGKARGRYYLVIGERGTGKRALLLEAMRKVNGDGIAMLEAHNDLEVFRTRLGKAIDYEFHEDYIGGLFSIRGPRDSSPLLDIERALNQLEKVALSMRRRRGKPLLMIINNIHLFKDDEAGKHLLEILQQRAEIWSGNELVTTVFTSDEFWTLERLTPHATNMHVMSIRDVRKDVVIKALKQYRARYHNEDTPQSILDEVFAKVGGRLIFLNQVAKSQDMLGTCKQINRREKSWFLNNCWILGDSMDDDVEEQQKYCAAAIVLARALVLREQATPGSNDFSLPEIPLHEARQIITRADFVHPFDHINVIHIDAHGMVRADSVPMQNAFREVVKQPGFEEHLKATLNRLDELESLARTREVAMRDPPDRSGGIVPFSQSTVCDLFHSMPISYFISDDSSLSEYSLTAAAIGSHMVPRQLWKESITRRNLVPSNRQTHTPCTGRQPGPYQPGHHVWDAPMSMMLPDDMSPSNKFPGTPPAREPSRAAAPTIHIIDEEGRSMMNTFEDGASESNKVAIEEPRDNVQQILRNRAPQNKDTKRFWPELFLKEVLTETVIADLLRADEMLSRKIATDHRKVLAILILLEKQNEIKQFISSNIRDEDLPLPMSPYETLKKTRFCFSTWKDFELDIFREWQDGMTPLFLDFEGDGKTVRQETLGPRVVLPFLKEESSGIGGYSDVKKVKVERRSHGFDRVLKSVGLARETAQEILLIVWDQIVTNDCFAVKRISHAEQKKKETNFEAELKALQRFSGFIHEHLVTLLMSWKANDDCFLLFVWAKYDLDEYWIQHQRPIKAGAPDVEYVRWIAKQIAGMAGAIDTMHNFRNGELAPDQKRYARHGDIKPENILWHESPSDKRGIWVLADLGLTTFNSTKSRSVQPGRFVPVTLSYRPPECDLVGGVVSRACDVWTYGCVLLEMICWALGGQTLREQFARKRRTLYPATNVRSDIFFEVVKVENGPTKYAVSVKREVSEWIAGLHNHEYCSEFFHEILNLIEDEMITLMSAQHKRIESRKLHERLNDMNNQVNDDSNLDYLTPCPRLLEPKPRVAVDAYLHGNALQETENVQGNLSVHRGNTQASLTREELTQLGH</sequence>
<evidence type="ECO:0000256" key="2">
    <source>
        <dbReference type="ARBA" id="ARBA00006279"/>
    </source>
</evidence>
<dbReference type="Pfam" id="PF24913">
    <property type="entry name" value="WHD_AAA_fung"/>
    <property type="match status" value="1"/>
</dbReference>
<dbReference type="SUPFAM" id="SSF52540">
    <property type="entry name" value="P-loop containing nucleoside triphosphate hydrolases"/>
    <property type="match status" value="1"/>
</dbReference>
<evidence type="ECO:0000313" key="10">
    <source>
        <dbReference type="EMBL" id="RAR06236.1"/>
    </source>
</evidence>
<dbReference type="Pfam" id="PF13191">
    <property type="entry name" value="AAA_16"/>
    <property type="match status" value="1"/>
</dbReference>
<keyword evidence="4 8" id="KW-0812">Transmembrane</keyword>
<accession>A0A364MXC1</accession>
<comment type="caution">
    <text evidence="10">The sequence shown here is derived from an EMBL/GenBank/DDBJ whole genome shotgun (WGS) entry which is preliminary data.</text>
</comment>
<feature type="domain" description="Protein kinase" evidence="9">
    <location>
        <begin position="1319"/>
        <end position="1671"/>
    </location>
</feature>
<feature type="transmembrane region" description="Helical" evidence="8">
    <location>
        <begin position="242"/>
        <end position="262"/>
    </location>
</feature>
<evidence type="ECO:0000256" key="3">
    <source>
        <dbReference type="ARBA" id="ARBA00022448"/>
    </source>
</evidence>
<organism evidence="10 11">
    <name type="scientific">Stemphylium lycopersici</name>
    <name type="common">Tomato gray leaf spot disease fungus</name>
    <name type="synonym">Thyrospora lycopersici</name>
    <dbReference type="NCBI Taxonomy" id="183478"/>
    <lineage>
        <taxon>Eukaryota</taxon>
        <taxon>Fungi</taxon>
        <taxon>Dikarya</taxon>
        <taxon>Ascomycota</taxon>
        <taxon>Pezizomycotina</taxon>
        <taxon>Dothideomycetes</taxon>
        <taxon>Pleosporomycetidae</taxon>
        <taxon>Pleosporales</taxon>
        <taxon>Pleosporineae</taxon>
        <taxon>Pleosporaceae</taxon>
        <taxon>Stemphylium</taxon>
    </lineage>
</organism>
<evidence type="ECO:0000256" key="6">
    <source>
        <dbReference type="ARBA" id="ARBA00023136"/>
    </source>
</evidence>
<evidence type="ECO:0000256" key="4">
    <source>
        <dbReference type="ARBA" id="ARBA00022692"/>
    </source>
</evidence>
<feature type="transmembrane region" description="Helical" evidence="8">
    <location>
        <begin position="150"/>
        <end position="168"/>
    </location>
</feature>
<feature type="region of interest" description="Disordered" evidence="7">
    <location>
        <begin position="1"/>
        <end position="28"/>
    </location>
</feature>
<proteinExistence type="inferred from homology"/>
<dbReference type="InterPro" id="IPR011009">
    <property type="entry name" value="Kinase-like_dom_sf"/>
</dbReference>
<dbReference type="GO" id="GO:0016787">
    <property type="term" value="F:hydrolase activity"/>
    <property type="evidence" value="ECO:0007669"/>
    <property type="project" value="UniProtKB-KW"/>
</dbReference>
<dbReference type="SMART" id="SM00220">
    <property type="entry name" value="S_TKc"/>
    <property type="match status" value="1"/>
</dbReference>
<dbReference type="PROSITE" id="PS50011">
    <property type="entry name" value="PROTEIN_KINASE_DOM"/>
    <property type="match status" value="1"/>
</dbReference>
<dbReference type="Pfam" id="PF00069">
    <property type="entry name" value="Pkinase"/>
    <property type="match status" value="1"/>
</dbReference>
<feature type="transmembrane region" description="Helical" evidence="8">
    <location>
        <begin position="64"/>
        <end position="91"/>
    </location>
</feature>
<dbReference type="Pfam" id="PF06963">
    <property type="entry name" value="FPN1"/>
    <property type="match status" value="1"/>
</dbReference>
<dbReference type="PANTHER" id="PTHR36168:SF4">
    <property type="entry name" value="ORC1-LIKE AAA ATPASE DOMAIN-CONTAINING PROTEIN"/>
    <property type="match status" value="1"/>
</dbReference>
<dbReference type="GO" id="GO:0005524">
    <property type="term" value="F:ATP binding"/>
    <property type="evidence" value="ECO:0007669"/>
    <property type="project" value="InterPro"/>
</dbReference>
<dbReference type="Gene3D" id="1.10.510.10">
    <property type="entry name" value="Transferase(Phosphotransferase) domain 1"/>
    <property type="match status" value="1"/>
</dbReference>
<feature type="transmembrane region" description="Helical" evidence="8">
    <location>
        <begin position="215"/>
        <end position="235"/>
    </location>
</feature>
<evidence type="ECO:0000313" key="11">
    <source>
        <dbReference type="Proteomes" id="UP000249619"/>
    </source>
</evidence>
<dbReference type="EMBL" id="QGDH01000119">
    <property type="protein sequence ID" value="RAR06236.1"/>
    <property type="molecule type" value="Genomic_DNA"/>
</dbReference>
<feature type="compositionally biased region" description="Polar residues" evidence="7">
    <location>
        <begin position="107"/>
        <end position="119"/>
    </location>
</feature>
<dbReference type="SUPFAM" id="SSF103473">
    <property type="entry name" value="MFS general substrate transporter"/>
    <property type="match status" value="1"/>
</dbReference>
<name>A0A364MXC1_STELY</name>
<keyword evidence="6 8" id="KW-0472">Membrane</keyword>